<dbReference type="Proteomes" id="UP000494162">
    <property type="component" value="Unassembled WGS sequence"/>
</dbReference>
<organism evidence="2 3">
    <name type="scientific">Burkholderia pseudomultivorans</name>
    <dbReference type="NCBI Taxonomy" id="1207504"/>
    <lineage>
        <taxon>Bacteria</taxon>
        <taxon>Pseudomonadati</taxon>
        <taxon>Pseudomonadota</taxon>
        <taxon>Betaproteobacteria</taxon>
        <taxon>Burkholderiales</taxon>
        <taxon>Burkholderiaceae</taxon>
        <taxon>Burkholderia</taxon>
        <taxon>Burkholderia cepacia complex</taxon>
    </lineage>
</organism>
<evidence type="ECO:0000256" key="1">
    <source>
        <dbReference type="SAM" id="MobiDB-lite"/>
    </source>
</evidence>
<accession>A0A6P2RYA2</accession>
<reference evidence="2 3" key="1">
    <citation type="submission" date="2019-09" db="EMBL/GenBank/DDBJ databases">
        <authorList>
            <person name="Depoorter E."/>
        </authorList>
    </citation>
    <scope>NUCLEOTIDE SEQUENCE [LARGE SCALE GENOMIC DNA]</scope>
    <source>
        <strain evidence="2">LMG 26883</strain>
    </source>
</reference>
<evidence type="ECO:0000313" key="2">
    <source>
        <dbReference type="EMBL" id="VWC35100.1"/>
    </source>
</evidence>
<dbReference type="AlphaFoldDB" id="A0A6P2RYA2"/>
<proteinExistence type="predicted"/>
<name>A0A6P2RYA2_9BURK</name>
<feature type="region of interest" description="Disordered" evidence="1">
    <location>
        <begin position="180"/>
        <end position="206"/>
    </location>
</feature>
<evidence type="ECO:0000313" key="3">
    <source>
        <dbReference type="Proteomes" id="UP000494162"/>
    </source>
</evidence>
<protein>
    <submittedName>
        <fullName evidence="2">Uncharacterized protein</fullName>
    </submittedName>
</protein>
<sequence>MLDEVEEALVEHAGGNRLARGLDERIVARADRQRQRAEHAEADARRRVRLLQRVAVLHRVHVRDARRAVRIRVRAHDVKFDHDVHVVVRLEILAAVDRVVARRRYDVALAQQRAPRGLAGRVGFRMERVRIRAAGRVELLLLVDRLGRRRARRQHGRGRECARNGKQTESVVHGVFQKARRDAGSGRAPAAPANGVRQSRMAGALL</sequence>
<dbReference type="EMBL" id="CABVPP010000104">
    <property type="protein sequence ID" value="VWC35100.1"/>
    <property type="molecule type" value="Genomic_DNA"/>
</dbReference>
<gene>
    <name evidence="2" type="ORF">BPS26883_06643</name>
</gene>